<dbReference type="Proteomes" id="UP000544107">
    <property type="component" value="Unassembled WGS sequence"/>
</dbReference>
<dbReference type="RefSeq" id="WP_075612461.1">
    <property type="nucleotide sequence ID" value="NZ_JACIED010000014.1"/>
</dbReference>
<dbReference type="STRING" id="887144.BJF91_00060"/>
<name>A0A1Q9AC46_9HYPH</name>
<dbReference type="OrthoDB" id="197187at2"/>
<reference evidence="3 4" key="1">
    <citation type="submission" date="2016-09" db="EMBL/GenBank/DDBJ databases">
        <title>Rhizobium oryziradicis sp. nov., isolated from the root of rice.</title>
        <authorList>
            <person name="Zhao J."/>
            <person name="Zhang X."/>
        </authorList>
    </citation>
    <scope>NUCLEOTIDE SEQUENCE [LARGE SCALE GENOMIC DNA]</scope>
    <source>
        <strain evidence="3 4">14971</strain>
    </source>
</reference>
<organism evidence="3 4">
    <name type="scientific">Allorhizobium taibaishanense</name>
    <dbReference type="NCBI Taxonomy" id="887144"/>
    <lineage>
        <taxon>Bacteria</taxon>
        <taxon>Pseudomonadati</taxon>
        <taxon>Pseudomonadota</taxon>
        <taxon>Alphaproteobacteria</taxon>
        <taxon>Hyphomicrobiales</taxon>
        <taxon>Rhizobiaceae</taxon>
        <taxon>Rhizobium/Agrobacterium group</taxon>
        <taxon>Allorhizobium</taxon>
    </lineage>
</organism>
<dbReference type="CDD" id="cd14738">
    <property type="entry name" value="PAAR_2"/>
    <property type="match status" value="1"/>
</dbReference>
<dbReference type="AlphaFoldDB" id="A0A1Q9AC46"/>
<sequence length="97" mass="9917">MSMPVTLKGHMHSCPKADPKRHIGGPVVSTQQSFVTVDGIPIATVGDICTCTGVPTSDSIAGGSSVANINGRKIARIGDPCGHGGTLTQGVSWITFE</sequence>
<feature type="region of interest" description="Disordered" evidence="1">
    <location>
        <begin position="1"/>
        <end position="25"/>
    </location>
</feature>
<evidence type="ECO:0000313" key="4">
    <source>
        <dbReference type="Proteomes" id="UP000185598"/>
    </source>
</evidence>
<reference evidence="2 5" key="2">
    <citation type="submission" date="2020-08" db="EMBL/GenBank/DDBJ databases">
        <title>Genomic Encyclopedia of Type Strains, Phase IV (KMG-IV): sequencing the most valuable type-strain genomes for metagenomic binning, comparative biology and taxonomic classification.</title>
        <authorList>
            <person name="Goeker M."/>
        </authorList>
    </citation>
    <scope>NUCLEOTIDE SEQUENCE [LARGE SCALE GENOMIC DNA]</scope>
    <source>
        <strain evidence="2 5">DSM 100021</strain>
    </source>
</reference>
<dbReference type="Gene3D" id="2.60.200.60">
    <property type="match status" value="2"/>
</dbReference>
<dbReference type="InterPro" id="IPR008727">
    <property type="entry name" value="PAAR_motif"/>
</dbReference>
<comment type="caution">
    <text evidence="3">The sequence shown here is derived from an EMBL/GenBank/DDBJ whole genome shotgun (WGS) entry which is preliminary data.</text>
</comment>
<accession>A0A1Q9AC46</accession>
<evidence type="ECO:0000313" key="2">
    <source>
        <dbReference type="EMBL" id="MBB4010690.1"/>
    </source>
</evidence>
<evidence type="ECO:0000313" key="3">
    <source>
        <dbReference type="EMBL" id="OLP52434.1"/>
    </source>
</evidence>
<protein>
    <submittedName>
        <fullName evidence="2">Putative Zn-binding protein involved in type VI secretion</fullName>
    </submittedName>
</protein>
<gene>
    <name evidence="3" type="ORF">BJF91_00060</name>
    <name evidence="2" type="ORF">GGQ71_004998</name>
</gene>
<keyword evidence="4" id="KW-1185">Reference proteome</keyword>
<proteinExistence type="predicted"/>
<evidence type="ECO:0000313" key="5">
    <source>
        <dbReference type="Proteomes" id="UP000544107"/>
    </source>
</evidence>
<dbReference type="Proteomes" id="UP000185598">
    <property type="component" value="Unassembled WGS sequence"/>
</dbReference>
<dbReference type="EMBL" id="JACIED010000014">
    <property type="protein sequence ID" value="MBB4010690.1"/>
    <property type="molecule type" value="Genomic_DNA"/>
</dbReference>
<dbReference type="Pfam" id="PF05488">
    <property type="entry name" value="PAAR_motif"/>
    <property type="match status" value="1"/>
</dbReference>
<dbReference type="EMBL" id="MKIN01000008">
    <property type="protein sequence ID" value="OLP52434.1"/>
    <property type="molecule type" value="Genomic_DNA"/>
</dbReference>
<evidence type="ECO:0000256" key="1">
    <source>
        <dbReference type="SAM" id="MobiDB-lite"/>
    </source>
</evidence>